<evidence type="ECO:0000256" key="2">
    <source>
        <dbReference type="ARBA" id="ARBA00023267"/>
    </source>
</evidence>
<proteinExistence type="predicted"/>
<dbReference type="Proteomes" id="UP001525968">
    <property type="component" value="Unassembled WGS sequence"/>
</dbReference>
<dbReference type="SUPFAM" id="SSF55681">
    <property type="entry name" value="Class II aaRS and biotin synthetases"/>
    <property type="match status" value="1"/>
</dbReference>
<dbReference type="EMBL" id="JAODYH010000005">
    <property type="protein sequence ID" value="MCT9811604.1"/>
    <property type="molecule type" value="Genomic_DNA"/>
</dbReference>
<dbReference type="InterPro" id="IPR004408">
    <property type="entry name" value="Biotin_CoA_COase_ligase"/>
</dbReference>
<dbReference type="NCBIfam" id="TIGR00121">
    <property type="entry name" value="birA_ligase"/>
    <property type="match status" value="1"/>
</dbReference>
<feature type="domain" description="BPL/LPL catalytic" evidence="5">
    <location>
        <begin position="9"/>
        <end position="208"/>
    </location>
</feature>
<dbReference type="InterPro" id="IPR045864">
    <property type="entry name" value="aa-tRNA-synth_II/BPL/LPL"/>
</dbReference>
<evidence type="ECO:0000256" key="3">
    <source>
        <dbReference type="ARBA" id="ARBA00024227"/>
    </source>
</evidence>
<organism evidence="6 7">
    <name type="scientific">Acidovorax bellezanensis</name>
    <dbReference type="NCBI Taxonomy" id="2976702"/>
    <lineage>
        <taxon>Bacteria</taxon>
        <taxon>Pseudomonadati</taxon>
        <taxon>Pseudomonadota</taxon>
        <taxon>Betaproteobacteria</taxon>
        <taxon>Burkholderiales</taxon>
        <taxon>Comamonadaceae</taxon>
        <taxon>Acidovorax</taxon>
    </lineage>
</organism>
<protein>
    <recommendedName>
        <fullName evidence="3">biotin--[biotin carboxyl-carrier protein] ligase</fullName>
        <ecNumber evidence="3">6.3.4.15</ecNumber>
    </recommendedName>
</protein>
<sequence length="275" mass="28526">MTFAPSPIRWPAEALWQAVSPLLEGFTVEILPAVDSTNTELMRRARAGRCEPILLVTESQTAGRGRLGRDWVSQVGDSLTFSLGLPMAPVEWSGLSLAVGVSVAQSLQPQLPAAGDAAPRVGLKWPNDLWLTGDRKLGGILIETASGMSAAGPARYVVIGVGLNVRPPDGQGLRTAPASLGEVDPALDAPTALGRIVPPLVQALQAFAQHGFAAVRPQFAQRDLLQGRIVNLSDGSSGLAQGVGPDGALLVQTATGLLEVTSSEISVRPQPASAA</sequence>
<reference evidence="6 7" key="1">
    <citation type="submission" date="2022-09" db="EMBL/GenBank/DDBJ databases">
        <title>Draft genome of isolate Be4.</title>
        <authorList>
            <person name="Sanchez-Castro I."/>
            <person name="Martinez-Rodriguez P."/>
            <person name="Descostes M."/>
            <person name="Merroun M."/>
        </authorList>
    </citation>
    <scope>NUCLEOTIDE SEQUENCE [LARGE SCALE GENOMIC DNA]</scope>
    <source>
        <strain evidence="6 7">Be4</strain>
    </source>
</reference>
<accession>A0ABT2PMA7</accession>
<dbReference type="InterPro" id="IPR003142">
    <property type="entry name" value="BPL_C"/>
</dbReference>
<keyword evidence="7" id="KW-1185">Reference proteome</keyword>
<evidence type="ECO:0000259" key="5">
    <source>
        <dbReference type="PROSITE" id="PS51733"/>
    </source>
</evidence>
<dbReference type="Gene3D" id="3.30.930.10">
    <property type="entry name" value="Bira Bifunctional Protein, Domain 2"/>
    <property type="match status" value="1"/>
</dbReference>
<name>A0ABT2PMA7_9BURK</name>
<evidence type="ECO:0000256" key="4">
    <source>
        <dbReference type="ARBA" id="ARBA00047846"/>
    </source>
</evidence>
<comment type="caution">
    <text evidence="6">The sequence shown here is derived from an EMBL/GenBank/DDBJ whole genome shotgun (WGS) entry which is preliminary data.</text>
</comment>
<dbReference type="Pfam" id="PF02237">
    <property type="entry name" value="BPL_C"/>
    <property type="match status" value="1"/>
</dbReference>
<dbReference type="RefSeq" id="WP_261500843.1">
    <property type="nucleotide sequence ID" value="NZ_JAODYH010000005.1"/>
</dbReference>
<dbReference type="PANTHER" id="PTHR12835">
    <property type="entry name" value="BIOTIN PROTEIN LIGASE"/>
    <property type="match status" value="1"/>
</dbReference>
<comment type="catalytic activity">
    <reaction evidence="4">
        <text>biotin + L-lysyl-[protein] + ATP = N(6)-biotinyl-L-lysyl-[protein] + AMP + diphosphate + H(+)</text>
        <dbReference type="Rhea" id="RHEA:11756"/>
        <dbReference type="Rhea" id="RHEA-COMP:9752"/>
        <dbReference type="Rhea" id="RHEA-COMP:10505"/>
        <dbReference type="ChEBI" id="CHEBI:15378"/>
        <dbReference type="ChEBI" id="CHEBI:29969"/>
        <dbReference type="ChEBI" id="CHEBI:30616"/>
        <dbReference type="ChEBI" id="CHEBI:33019"/>
        <dbReference type="ChEBI" id="CHEBI:57586"/>
        <dbReference type="ChEBI" id="CHEBI:83144"/>
        <dbReference type="ChEBI" id="CHEBI:456215"/>
        <dbReference type="EC" id="6.3.4.15"/>
    </reaction>
</comment>
<dbReference type="CDD" id="cd16442">
    <property type="entry name" value="BPL"/>
    <property type="match status" value="1"/>
</dbReference>
<dbReference type="Gene3D" id="2.30.30.100">
    <property type="match status" value="1"/>
</dbReference>
<dbReference type="EC" id="6.3.4.15" evidence="3"/>
<keyword evidence="2" id="KW-0092">Biotin</keyword>
<dbReference type="GO" id="GO:0004077">
    <property type="term" value="F:biotin--[biotin carboxyl-carrier protein] ligase activity"/>
    <property type="evidence" value="ECO:0007669"/>
    <property type="project" value="UniProtKB-EC"/>
</dbReference>
<dbReference type="Pfam" id="PF03099">
    <property type="entry name" value="BPL_LplA_LipB"/>
    <property type="match status" value="1"/>
</dbReference>
<keyword evidence="1 6" id="KW-0436">Ligase</keyword>
<dbReference type="PANTHER" id="PTHR12835:SF5">
    <property type="entry name" value="BIOTIN--PROTEIN LIGASE"/>
    <property type="match status" value="1"/>
</dbReference>
<gene>
    <name evidence="6" type="ORF">N0K08_13215</name>
</gene>
<dbReference type="PROSITE" id="PS51733">
    <property type="entry name" value="BPL_LPL_CATALYTIC"/>
    <property type="match status" value="1"/>
</dbReference>
<dbReference type="InterPro" id="IPR004143">
    <property type="entry name" value="BPL_LPL_catalytic"/>
</dbReference>
<evidence type="ECO:0000313" key="6">
    <source>
        <dbReference type="EMBL" id="MCT9811604.1"/>
    </source>
</evidence>
<evidence type="ECO:0000313" key="7">
    <source>
        <dbReference type="Proteomes" id="UP001525968"/>
    </source>
</evidence>
<evidence type="ECO:0000256" key="1">
    <source>
        <dbReference type="ARBA" id="ARBA00022598"/>
    </source>
</evidence>